<dbReference type="InterPro" id="IPR018109">
    <property type="entry name" value="Folylpolyglutamate_synth_CS"/>
</dbReference>
<dbReference type="GO" id="GO:0046872">
    <property type="term" value="F:metal ion binding"/>
    <property type="evidence" value="ECO:0007669"/>
    <property type="project" value="UniProtKB-KW"/>
</dbReference>
<dbReference type="AlphaFoldDB" id="A0A848EDA5"/>
<evidence type="ECO:0000256" key="7">
    <source>
        <dbReference type="ARBA" id="ARBA00022840"/>
    </source>
</evidence>
<dbReference type="GO" id="GO:0004326">
    <property type="term" value="F:tetrahydrofolylpolyglutamate synthase activity"/>
    <property type="evidence" value="ECO:0007669"/>
    <property type="project" value="UniProtKB-EC"/>
</dbReference>
<dbReference type="InterPro" id="IPR001645">
    <property type="entry name" value="Folylpolyglutamate_synth"/>
</dbReference>
<dbReference type="GO" id="GO:0046654">
    <property type="term" value="P:tetrahydrofolate biosynthetic process"/>
    <property type="evidence" value="ECO:0007669"/>
    <property type="project" value="UniProtKB-UniPathway"/>
</dbReference>
<keyword evidence="5" id="KW-0479">Metal-binding</keyword>
<keyword evidence="6 10" id="KW-0547">Nucleotide-binding</keyword>
<evidence type="ECO:0000256" key="3">
    <source>
        <dbReference type="ARBA" id="ARBA00013025"/>
    </source>
</evidence>
<evidence type="ECO:0000313" key="13">
    <source>
        <dbReference type="Proteomes" id="UP000548582"/>
    </source>
</evidence>
<dbReference type="InterPro" id="IPR036615">
    <property type="entry name" value="Mur_ligase_C_dom_sf"/>
</dbReference>
<dbReference type="PROSITE" id="PS01012">
    <property type="entry name" value="FOLYLPOLYGLU_SYNT_2"/>
    <property type="match status" value="1"/>
</dbReference>
<dbReference type="EC" id="6.3.2.17" evidence="3"/>
<dbReference type="Pfam" id="PF08245">
    <property type="entry name" value="Mur_ligase_M"/>
    <property type="match status" value="1"/>
</dbReference>
<dbReference type="PANTHER" id="PTHR11136">
    <property type="entry name" value="FOLYLPOLYGLUTAMATE SYNTHASE-RELATED"/>
    <property type="match status" value="1"/>
</dbReference>
<dbReference type="Gene3D" id="3.40.1190.10">
    <property type="entry name" value="Mur-like, catalytic domain"/>
    <property type="match status" value="1"/>
</dbReference>
<dbReference type="GO" id="GO:0008841">
    <property type="term" value="F:dihydrofolate synthase activity"/>
    <property type="evidence" value="ECO:0007669"/>
    <property type="project" value="TreeGrafter"/>
</dbReference>
<evidence type="ECO:0000256" key="2">
    <source>
        <dbReference type="ARBA" id="ARBA00008276"/>
    </source>
</evidence>
<evidence type="ECO:0000256" key="1">
    <source>
        <dbReference type="ARBA" id="ARBA00001946"/>
    </source>
</evidence>
<comment type="caution">
    <text evidence="12">The sequence shown here is derived from an EMBL/GenBank/DDBJ whole genome shotgun (WGS) entry which is preliminary data.</text>
</comment>
<keyword evidence="4 10" id="KW-0436">Ligase</keyword>
<protein>
    <recommendedName>
        <fullName evidence="3">tetrahydrofolate synthase</fullName>
        <ecNumber evidence="3">6.3.2.17</ecNumber>
    </recommendedName>
</protein>
<evidence type="ECO:0000256" key="4">
    <source>
        <dbReference type="ARBA" id="ARBA00022598"/>
    </source>
</evidence>
<dbReference type="GO" id="GO:0005524">
    <property type="term" value="F:ATP binding"/>
    <property type="evidence" value="ECO:0007669"/>
    <property type="project" value="UniProtKB-KW"/>
</dbReference>
<dbReference type="RefSeq" id="WP_170053514.1">
    <property type="nucleotide sequence ID" value="NZ_JABBKX010000002.1"/>
</dbReference>
<sequence length="423" mass="43919">MSRAEAIVERLHALHPKLIDLSLGRLHRALDALGNPEKHLPPVVHVAGTNGKGSTCAFLRGIAEAAGQRVHVYTSPHLVRFHERVRLAGTLVTDEALTAALEEAEVANKGEPITVFEITTAAALLLFSRVPADVLVLEVGLGGRLDATNVVDRPAATAIASISMDHMDFLGDSLAGIAAEKAGIIKPGVPCATGAQDPVALEAIARIAAERGAPLLVRGRDWTAELTTEGLRYGDARGTLDLPPPGLPGPHQADNAGIAIAALRSWNPSWLTDVAIARGVAAAEWPARLQRLKGALARALPGGFDLWLDGGHNAGAGVALAQHLATWRDRPLHLVVGMKKGKASEEFLRPLIPFATTLTAVAEPGQHLAMPVEDIVAASGGVARLGPTVAAALARIAADGVPGRVLICGSLYLAGEVLKADGG</sequence>
<dbReference type="PIRSF" id="PIRSF001563">
    <property type="entry name" value="Folylpolyglu_synth"/>
    <property type="match status" value="1"/>
</dbReference>
<comment type="cofactor">
    <cofactor evidence="1">
        <name>Mg(2+)</name>
        <dbReference type="ChEBI" id="CHEBI:18420"/>
    </cofactor>
</comment>
<dbReference type="SUPFAM" id="SSF53244">
    <property type="entry name" value="MurD-like peptide ligases, peptide-binding domain"/>
    <property type="match status" value="1"/>
</dbReference>
<gene>
    <name evidence="12" type="ORF">GWK16_08600</name>
</gene>
<accession>A0A848EDA5</accession>
<comment type="similarity">
    <text evidence="2 10">Belongs to the folylpolyglutamate synthase family.</text>
</comment>
<evidence type="ECO:0000256" key="8">
    <source>
        <dbReference type="ARBA" id="ARBA00022842"/>
    </source>
</evidence>
<dbReference type="GO" id="GO:0005737">
    <property type="term" value="C:cytoplasm"/>
    <property type="evidence" value="ECO:0007669"/>
    <property type="project" value="TreeGrafter"/>
</dbReference>
<dbReference type="PANTHER" id="PTHR11136:SF0">
    <property type="entry name" value="DIHYDROFOLATE SYNTHETASE-RELATED"/>
    <property type="match status" value="1"/>
</dbReference>
<dbReference type="InterPro" id="IPR036565">
    <property type="entry name" value="Mur-like_cat_sf"/>
</dbReference>
<evidence type="ECO:0000259" key="11">
    <source>
        <dbReference type="Pfam" id="PF08245"/>
    </source>
</evidence>
<dbReference type="FunFam" id="3.40.1190.10:FF:000011">
    <property type="entry name" value="Folylpolyglutamate synthase/dihydrofolate synthase"/>
    <property type="match status" value="1"/>
</dbReference>
<dbReference type="InterPro" id="IPR013221">
    <property type="entry name" value="Mur_ligase_cen"/>
</dbReference>
<evidence type="ECO:0000313" key="12">
    <source>
        <dbReference type="EMBL" id="NMJ41295.1"/>
    </source>
</evidence>
<proteinExistence type="inferred from homology"/>
<evidence type="ECO:0000256" key="5">
    <source>
        <dbReference type="ARBA" id="ARBA00022723"/>
    </source>
</evidence>
<dbReference type="Proteomes" id="UP000548582">
    <property type="component" value="Unassembled WGS sequence"/>
</dbReference>
<evidence type="ECO:0000256" key="9">
    <source>
        <dbReference type="ARBA" id="ARBA00047493"/>
    </source>
</evidence>
<keyword evidence="8" id="KW-0460">Magnesium</keyword>
<evidence type="ECO:0000256" key="6">
    <source>
        <dbReference type="ARBA" id="ARBA00022741"/>
    </source>
</evidence>
<reference evidence="12 13" key="1">
    <citation type="submission" date="2020-03" db="EMBL/GenBank/DDBJ databases">
        <authorList>
            <person name="Sun Q."/>
        </authorList>
    </citation>
    <scope>NUCLEOTIDE SEQUENCE [LARGE SCALE GENOMIC DNA]</scope>
    <source>
        <strain evidence="12 13">JC162</strain>
    </source>
</reference>
<keyword evidence="7 10" id="KW-0067">ATP-binding</keyword>
<evidence type="ECO:0000256" key="10">
    <source>
        <dbReference type="PIRNR" id="PIRNR001563"/>
    </source>
</evidence>
<dbReference type="EMBL" id="JABBKX010000002">
    <property type="protein sequence ID" value="NMJ41295.1"/>
    <property type="molecule type" value="Genomic_DNA"/>
</dbReference>
<keyword evidence="13" id="KW-1185">Reference proteome</keyword>
<dbReference type="UniPathway" id="UPA00077">
    <property type="reaction ID" value="UER00157"/>
</dbReference>
<organism evidence="12 13">
    <name type="scientific">Neoroseomonas marina</name>
    <dbReference type="NCBI Taxonomy" id="1232220"/>
    <lineage>
        <taxon>Bacteria</taxon>
        <taxon>Pseudomonadati</taxon>
        <taxon>Pseudomonadota</taxon>
        <taxon>Alphaproteobacteria</taxon>
        <taxon>Acetobacterales</taxon>
        <taxon>Acetobacteraceae</taxon>
        <taxon>Neoroseomonas</taxon>
    </lineage>
</organism>
<feature type="domain" description="Mur ligase central" evidence="11">
    <location>
        <begin position="46"/>
        <end position="262"/>
    </location>
</feature>
<dbReference type="NCBIfam" id="TIGR01499">
    <property type="entry name" value="folC"/>
    <property type="match status" value="1"/>
</dbReference>
<comment type="catalytic activity">
    <reaction evidence="9">
        <text>(6S)-5,6,7,8-tetrahydrofolyl-(gamma-L-Glu)(n) + L-glutamate + ATP = (6S)-5,6,7,8-tetrahydrofolyl-(gamma-L-Glu)(n+1) + ADP + phosphate + H(+)</text>
        <dbReference type="Rhea" id="RHEA:10580"/>
        <dbReference type="Rhea" id="RHEA-COMP:14738"/>
        <dbReference type="Rhea" id="RHEA-COMP:14740"/>
        <dbReference type="ChEBI" id="CHEBI:15378"/>
        <dbReference type="ChEBI" id="CHEBI:29985"/>
        <dbReference type="ChEBI" id="CHEBI:30616"/>
        <dbReference type="ChEBI" id="CHEBI:43474"/>
        <dbReference type="ChEBI" id="CHEBI:141005"/>
        <dbReference type="ChEBI" id="CHEBI:456216"/>
        <dbReference type="EC" id="6.3.2.17"/>
    </reaction>
</comment>
<dbReference type="Gene3D" id="3.90.190.20">
    <property type="entry name" value="Mur ligase, C-terminal domain"/>
    <property type="match status" value="1"/>
</dbReference>
<dbReference type="SUPFAM" id="SSF53623">
    <property type="entry name" value="MurD-like peptide ligases, catalytic domain"/>
    <property type="match status" value="1"/>
</dbReference>
<name>A0A848EDA5_9PROT</name>